<protein>
    <submittedName>
        <fullName evidence="3">Class I SAM-dependent methyltransferase</fullName>
    </submittedName>
</protein>
<dbReference type="InterPro" id="IPR029063">
    <property type="entry name" value="SAM-dependent_MTases_sf"/>
</dbReference>
<name>A0A8J4M5B3_9PROT</name>
<dbReference type="Pfam" id="PF13649">
    <property type="entry name" value="Methyltransf_25"/>
    <property type="match status" value="1"/>
</dbReference>
<dbReference type="GO" id="GO:0008168">
    <property type="term" value="F:methyltransferase activity"/>
    <property type="evidence" value="ECO:0007669"/>
    <property type="project" value="UniProtKB-KW"/>
</dbReference>
<keyword evidence="3" id="KW-0489">Methyltransferase</keyword>
<dbReference type="EMBL" id="DTQM01000091">
    <property type="protein sequence ID" value="HGC42521.1"/>
    <property type="molecule type" value="Genomic_DNA"/>
</dbReference>
<gene>
    <name evidence="3" type="ORF">ENY07_04750</name>
</gene>
<sequence length="208" mass="22745">MSDIPPDLQRWNTRFSAEDYVFGTAPNAFLAREAWRLQPGAKVLALADGEGRNGVFLAERGMDVLSLDFSPPAQEKARKLAASRGVTLRTETADLRHWAWPRCAFDAVVAIFIQFASPDFRPRLFAAMMAALKPGGLLFLEGYRTEQLAYGTGGPSQIEHLYTEALLREAFAGADIILLDAHDALLAEGSGHRGHSAVIDLIARRPPA</sequence>
<keyword evidence="1" id="KW-0808">Transferase</keyword>
<dbReference type="Gene3D" id="3.40.50.150">
    <property type="entry name" value="Vaccinia Virus protein VP39"/>
    <property type="match status" value="1"/>
</dbReference>
<dbReference type="PANTHER" id="PTHR43861">
    <property type="entry name" value="TRANS-ACONITATE 2-METHYLTRANSFERASE-RELATED"/>
    <property type="match status" value="1"/>
</dbReference>
<dbReference type="InterPro" id="IPR041698">
    <property type="entry name" value="Methyltransf_25"/>
</dbReference>
<dbReference type="GO" id="GO:0032259">
    <property type="term" value="P:methylation"/>
    <property type="evidence" value="ECO:0007669"/>
    <property type="project" value="UniProtKB-KW"/>
</dbReference>
<evidence type="ECO:0000256" key="1">
    <source>
        <dbReference type="ARBA" id="ARBA00022679"/>
    </source>
</evidence>
<feature type="domain" description="Methyltransferase" evidence="2">
    <location>
        <begin position="43"/>
        <end position="136"/>
    </location>
</feature>
<evidence type="ECO:0000259" key="2">
    <source>
        <dbReference type="Pfam" id="PF13649"/>
    </source>
</evidence>
<dbReference type="SUPFAM" id="SSF53335">
    <property type="entry name" value="S-adenosyl-L-methionine-dependent methyltransferases"/>
    <property type="match status" value="1"/>
</dbReference>
<evidence type="ECO:0000313" key="3">
    <source>
        <dbReference type="EMBL" id="HGC42521.1"/>
    </source>
</evidence>
<dbReference type="AlphaFoldDB" id="A0A8J4M5B3"/>
<organism evidence="3">
    <name type="scientific">Acidicaldus sp</name>
    <dbReference type="NCBI Taxonomy" id="1872105"/>
    <lineage>
        <taxon>Bacteria</taxon>
        <taxon>Pseudomonadati</taxon>
        <taxon>Pseudomonadota</taxon>
        <taxon>Alphaproteobacteria</taxon>
        <taxon>Acetobacterales</taxon>
        <taxon>Acetobacteraceae</taxon>
        <taxon>Acidicaldus</taxon>
    </lineage>
</organism>
<dbReference type="PANTHER" id="PTHR43861:SF3">
    <property type="entry name" value="PUTATIVE (AFU_ORTHOLOGUE AFUA_2G14390)-RELATED"/>
    <property type="match status" value="1"/>
</dbReference>
<reference evidence="3" key="1">
    <citation type="journal article" date="2020" name="mSystems">
        <title>Genome- and Community-Level Interaction Insights into Carbon Utilization and Element Cycling Functions of Hydrothermarchaeota in Hydrothermal Sediment.</title>
        <authorList>
            <person name="Zhou Z."/>
            <person name="Liu Y."/>
            <person name="Xu W."/>
            <person name="Pan J."/>
            <person name="Luo Z.H."/>
            <person name="Li M."/>
        </authorList>
    </citation>
    <scope>NUCLEOTIDE SEQUENCE</scope>
    <source>
        <strain evidence="3">SpSt-997</strain>
    </source>
</reference>
<proteinExistence type="predicted"/>
<comment type="caution">
    <text evidence="3">The sequence shown here is derived from an EMBL/GenBank/DDBJ whole genome shotgun (WGS) entry which is preliminary data.</text>
</comment>
<accession>A0A8J4M5B3</accession>
<dbReference type="CDD" id="cd02440">
    <property type="entry name" value="AdoMet_MTases"/>
    <property type="match status" value="1"/>
</dbReference>